<dbReference type="Pfam" id="PF02321">
    <property type="entry name" value="OEP"/>
    <property type="match status" value="2"/>
</dbReference>
<organism evidence="2 3">
    <name type="scientific">Desulfoluna limicola</name>
    <dbReference type="NCBI Taxonomy" id="2810562"/>
    <lineage>
        <taxon>Bacteria</taxon>
        <taxon>Pseudomonadati</taxon>
        <taxon>Thermodesulfobacteriota</taxon>
        <taxon>Desulfobacteria</taxon>
        <taxon>Desulfobacterales</taxon>
        <taxon>Desulfolunaceae</taxon>
        <taxon>Desulfoluna</taxon>
    </lineage>
</organism>
<reference evidence="2 3" key="1">
    <citation type="submission" date="2021-02" db="EMBL/GenBank/DDBJ databases">
        <title>Complete genome of Desulfoluna sp. strain ASN36.</title>
        <authorList>
            <person name="Takahashi A."/>
            <person name="Kojima H."/>
            <person name="Fukui M."/>
        </authorList>
    </citation>
    <scope>NUCLEOTIDE SEQUENCE [LARGE SCALE GENOMIC DNA]</scope>
    <source>
        <strain evidence="2 3">ASN36</strain>
    </source>
</reference>
<name>A0ABN6F789_9BACT</name>
<sequence>MADLLLEAVTNNADIQATREEVSGLRAESDYAGSLPNPMLGVGLLNLPVDSFALDQEPMTQKQVSITQRFPWPGKRGLASEAQLRSAQKAEAKLKEQVLSLQREVVEAYYDLWFVAESLRLNGELSELVRQATHASESRYSAGRGVQEAVLAGELQLSRLTDEKLALKSRYRVLETRINGLLQRERYRAVTPESQPALPGLRPSGEWLARALGENPRLESLGRSVALSRASLSLAEKAAMPDVDIKVAYGQREDDQMGRSRDDFISLSASFPVPLWKGRREDRLIASKKAGERAALLTLQGYQRQLPHRIDELVSDMSTAVERHLFYKEDLVPRTRQLSGASVSRYEVGGATYNSMIDGAMATMKAELAARKFLRDALVAEAKLKELTGEMAPAVGALVNDRGAALKDVGEGS</sequence>
<dbReference type="RefSeq" id="WP_236889315.1">
    <property type="nucleotide sequence ID" value="NZ_AP024488.1"/>
</dbReference>
<keyword evidence="3" id="KW-1185">Reference proteome</keyword>
<evidence type="ECO:0000313" key="2">
    <source>
        <dbReference type="EMBL" id="BCS97901.1"/>
    </source>
</evidence>
<dbReference type="Proteomes" id="UP001320148">
    <property type="component" value="Chromosome"/>
</dbReference>
<dbReference type="PANTHER" id="PTHR30203">
    <property type="entry name" value="OUTER MEMBRANE CATION EFFLUX PROTEIN"/>
    <property type="match status" value="1"/>
</dbReference>
<dbReference type="PANTHER" id="PTHR30203:SF24">
    <property type="entry name" value="BLR4935 PROTEIN"/>
    <property type="match status" value="1"/>
</dbReference>
<evidence type="ECO:0000313" key="3">
    <source>
        <dbReference type="Proteomes" id="UP001320148"/>
    </source>
</evidence>
<gene>
    <name evidence="2" type="ORF">DSLASN_35330</name>
</gene>
<accession>A0ABN6F789</accession>
<protein>
    <submittedName>
        <fullName evidence="2">Copper transporter</fullName>
    </submittedName>
</protein>
<comment type="similarity">
    <text evidence="1">Belongs to the outer membrane factor (OMF) (TC 1.B.17) family.</text>
</comment>
<dbReference type="SUPFAM" id="SSF56954">
    <property type="entry name" value="Outer membrane efflux proteins (OEP)"/>
    <property type="match status" value="1"/>
</dbReference>
<dbReference type="Gene3D" id="1.20.1600.10">
    <property type="entry name" value="Outer membrane efflux proteins (OEP)"/>
    <property type="match status" value="1"/>
</dbReference>
<evidence type="ECO:0000256" key="1">
    <source>
        <dbReference type="ARBA" id="ARBA00007613"/>
    </source>
</evidence>
<dbReference type="InterPro" id="IPR003423">
    <property type="entry name" value="OMP_efflux"/>
</dbReference>
<dbReference type="EMBL" id="AP024488">
    <property type="protein sequence ID" value="BCS97901.1"/>
    <property type="molecule type" value="Genomic_DNA"/>
</dbReference>
<proteinExistence type="inferred from homology"/>
<dbReference type="InterPro" id="IPR010131">
    <property type="entry name" value="MdtP/NodT-like"/>
</dbReference>